<keyword evidence="3" id="KW-0804">Transcription</keyword>
<protein>
    <submittedName>
        <fullName evidence="5">MarR family transcriptional regulator</fullName>
    </submittedName>
</protein>
<dbReference type="InterPro" id="IPR000835">
    <property type="entry name" value="HTH_MarR-typ"/>
</dbReference>
<evidence type="ECO:0000256" key="3">
    <source>
        <dbReference type="ARBA" id="ARBA00023163"/>
    </source>
</evidence>
<feature type="domain" description="HTH marR-type" evidence="4">
    <location>
        <begin position="10"/>
        <end position="144"/>
    </location>
</feature>
<keyword evidence="2" id="KW-0238">DNA-binding</keyword>
<name>A0ABS8FW79_9FIRM</name>
<sequence>MEYSKEFDELVENFYEIEEIINALEREPKTYNTDELLFFTEAHTLKKIAENEGISQNELARMMYRTKGTTSVIINKLVSKGLVTKKAGKGDMRRNELFLTEKGKSVNNYHKEYDAVKLSEWCNGFSLTKEEIRTANHVLRTCLEAYPKTIYRGKREN</sequence>
<dbReference type="PANTHER" id="PTHR42756">
    <property type="entry name" value="TRANSCRIPTIONAL REGULATOR, MARR"/>
    <property type="match status" value="1"/>
</dbReference>
<dbReference type="EMBL" id="JAJEQX010000010">
    <property type="protein sequence ID" value="MCC2254236.1"/>
    <property type="molecule type" value="Genomic_DNA"/>
</dbReference>
<dbReference type="SMART" id="SM00347">
    <property type="entry name" value="HTH_MARR"/>
    <property type="match status" value="1"/>
</dbReference>
<dbReference type="Proteomes" id="UP001198151">
    <property type="component" value="Unassembled WGS sequence"/>
</dbReference>
<dbReference type="InterPro" id="IPR036390">
    <property type="entry name" value="WH_DNA-bd_sf"/>
</dbReference>
<evidence type="ECO:0000256" key="2">
    <source>
        <dbReference type="ARBA" id="ARBA00023125"/>
    </source>
</evidence>
<evidence type="ECO:0000256" key="1">
    <source>
        <dbReference type="ARBA" id="ARBA00023015"/>
    </source>
</evidence>
<dbReference type="SUPFAM" id="SSF46785">
    <property type="entry name" value="Winged helix' DNA-binding domain"/>
    <property type="match status" value="1"/>
</dbReference>
<evidence type="ECO:0000313" key="5">
    <source>
        <dbReference type="EMBL" id="MCC2254236.1"/>
    </source>
</evidence>
<gene>
    <name evidence="5" type="ORF">LKD70_07245</name>
</gene>
<keyword evidence="1" id="KW-0805">Transcription regulation</keyword>
<keyword evidence="6" id="KW-1185">Reference proteome</keyword>
<dbReference type="InterPro" id="IPR036388">
    <property type="entry name" value="WH-like_DNA-bd_sf"/>
</dbReference>
<accession>A0ABS8FW79</accession>
<dbReference type="Gene3D" id="1.10.10.10">
    <property type="entry name" value="Winged helix-like DNA-binding domain superfamily/Winged helix DNA-binding domain"/>
    <property type="match status" value="1"/>
</dbReference>
<evidence type="ECO:0000259" key="4">
    <source>
        <dbReference type="PROSITE" id="PS50995"/>
    </source>
</evidence>
<proteinExistence type="predicted"/>
<dbReference type="PROSITE" id="PS50995">
    <property type="entry name" value="HTH_MARR_2"/>
    <property type="match status" value="1"/>
</dbReference>
<dbReference type="RefSeq" id="WP_227707374.1">
    <property type="nucleotide sequence ID" value="NZ_JAJEQX010000010.1"/>
</dbReference>
<evidence type="ECO:0000313" key="6">
    <source>
        <dbReference type="Proteomes" id="UP001198151"/>
    </source>
</evidence>
<dbReference type="PANTHER" id="PTHR42756:SF1">
    <property type="entry name" value="TRANSCRIPTIONAL REPRESSOR OF EMRAB OPERON"/>
    <property type="match status" value="1"/>
</dbReference>
<comment type="caution">
    <text evidence="5">The sequence shown here is derived from an EMBL/GenBank/DDBJ whole genome shotgun (WGS) entry which is preliminary data.</text>
</comment>
<organism evidence="5 6">
    <name type="scientific">Ruminococcus turbiniformis</name>
    <dbReference type="NCBI Taxonomy" id="2881258"/>
    <lineage>
        <taxon>Bacteria</taxon>
        <taxon>Bacillati</taxon>
        <taxon>Bacillota</taxon>
        <taxon>Clostridia</taxon>
        <taxon>Eubacteriales</taxon>
        <taxon>Oscillospiraceae</taxon>
        <taxon>Ruminococcus</taxon>
    </lineage>
</organism>
<dbReference type="Pfam" id="PF01047">
    <property type="entry name" value="MarR"/>
    <property type="match status" value="1"/>
</dbReference>
<reference evidence="5 6" key="1">
    <citation type="submission" date="2021-10" db="EMBL/GenBank/DDBJ databases">
        <title>Anaerobic single-cell dispensing facilitates the cultivation of human gut bacteria.</title>
        <authorList>
            <person name="Afrizal A."/>
        </authorList>
    </citation>
    <scope>NUCLEOTIDE SEQUENCE [LARGE SCALE GENOMIC DNA]</scope>
    <source>
        <strain evidence="5 6">CLA-AA-H200</strain>
    </source>
</reference>